<evidence type="ECO:0000313" key="4">
    <source>
        <dbReference type="Proteomes" id="UP000242188"/>
    </source>
</evidence>
<dbReference type="GO" id="GO:0003677">
    <property type="term" value="F:DNA binding"/>
    <property type="evidence" value="ECO:0007669"/>
    <property type="project" value="InterPro"/>
</dbReference>
<feature type="compositionally biased region" description="Basic and acidic residues" evidence="2">
    <location>
        <begin position="95"/>
        <end position="117"/>
    </location>
</feature>
<dbReference type="SUPFAM" id="SSF56349">
    <property type="entry name" value="DNA breaking-rejoining enzymes"/>
    <property type="match status" value="1"/>
</dbReference>
<feature type="compositionally biased region" description="Basic and acidic residues" evidence="2">
    <location>
        <begin position="49"/>
        <end position="60"/>
    </location>
</feature>
<feature type="compositionally biased region" description="Acidic residues" evidence="2">
    <location>
        <begin position="158"/>
        <end position="170"/>
    </location>
</feature>
<proteinExistence type="predicted"/>
<dbReference type="OrthoDB" id="6159962at2759"/>
<feature type="compositionally biased region" description="Basic and acidic residues" evidence="2">
    <location>
        <begin position="9"/>
        <end position="29"/>
    </location>
</feature>
<keyword evidence="4" id="KW-1185">Reference proteome</keyword>
<feature type="compositionally biased region" description="Basic and acidic residues" evidence="2">
    <location>
        <begin position="144"/>
        <end position="157"/>
    </location>
</feature>
<protein>
    <submittedName>
        <fullName evidence="3">Reticulocyte-binding protein 2-like a</fullName>
    </submittedName>
</protein>
<accession>A0A210QHX7</accession>
<feature type="compositionally biased region" description="Basic and acidic residues" evidence="2">
    <location>
        <begin position="70"/>
        <end position="85"/>
    </location>
</feature>
<dbReference type="Proteomes" id="UP000242188">
    <property type="component" value="Unassembled WGS sequence"/>
</dbReference>
<dbReference type="InterPro" id="IPR013762">
    <property type="entry name" value="Integrase-like_cat_sf"/>
</dbReference>
<dbReference type="InterPro" id="IPR011010">
    <property type="entry name" value="DNA_brk_join_enz"/>
</dbReference>
<dbReference type="Gene3D" id="1.10.443.10">
    <property type="entry name" value="Intergrase catalytic core"/>
    <property type="match status" value="1"/>
</dbReference>
<dbReference type="GO" id="GO:0015074">
    <property type="term" value="P:DNA integration"/>
    <property type="evidence" value="ECO:0007669"/>
    <property type="project" value="InterPro"/>
</dbReference>
<dbReference type="AlphaFoldDB" id="A0A210QHX7"/>
<dbReference type="EMBL" id="NEDP02003577">
    <property type="protein sequence ID" value="OWF48352.1"/>
    <property type="molecule type" value="Genomic_DNA"/>
</dbReference>
<name>A0A210QHX7_MIZYE</name>
<feature type="compositionally biased region" description="Acidic residues" evidence="2">
    <location>
        <begin position="181"/>
        <end position="191"/>
    </location>
</feature>
<evidence type="ECO:0000256" key="1">
    <source>
        <dbReference type="ARBA" id="ARBA00023172"/>
    </source>
</evidence>
<feature type="region of interest" description="Disordered" evidence="2">
    <location>
        <begin position="1"/>
        <end position="194"/>
    </location>
</feature>
<sequence>MEEGECSEEERRERGEQGDKEGYRGDFKRGITRAGEGGGNRRERLKRRMREEKEEPDQKRMMRKERKERKKVDEKEVGVVKKQEEMEVEVEEEEKDTRVKESKAIQEEREGEQKEREGEQEEREGEQEERKGEQDDWEGEQDDREEHRRNENRGFKEDEIEDEDGEEEEEEGRKRRKIVETEEAGGEEDQEVEGRGKKVYPIYQCIIEHCTKEVSYLPRHLRQFPQMTKAEAENHIHVLRNPRQYTKLDCPEAECGLTIVRLDLHLIRQHQMIRGSPQLLSAMTAGNLFERAEVRTTFLDQALDDYMNKCKDRLTGRKLNDTTTASHSTAVRAFMPNGLSRDTLKAVETIGSKGALVDLMLLILKPETVKVYLCSLGNFVEFLSGSFKWQPQLKVQVGGREGKAGLDLTPDMFGSFLTGTRPKRVHAILAKDAPLSRMDSCEARDGLLVQLFTTNGKRSGDLANLERSDLQRAQTAGPEPTELKIYDHKEARSGKECPLLVTTSLIQDLRAYVAKGSIDGGLEQIFTTDKGKKLSSTTMAVKREWQKHAINIGKVLPPLTATLCRKMAVSPLRDAGGDRQQQRVLAKHIAHNPRTADIMIERARRRRESASGRKSTNFTRCLASPQIMTPQTLTVTSRLRRQEHPLSATATAPFLLHLTIIIGRGHVFREQSLSPAPLHHTT</sequence>
<keyword evidence="1" id="KW-0233">DNA recombination</keyword>
<reference evidence="3 4" key="1">
    <citation type="journal article" date="2017" name="Nat. Ecol. Evol.">
        <title>Scallop genome provides insights into evolution of bilaterian karyotype and development.</title>
        <authorList>
            <person name="Wang S."/>
            <person name="Zhang J."/>
            <person name="Jiao W."/>
            <person name="Li J."/>
            <person name="Xun X."/>
            <person name="Sun Y."/>
            <person name="Guo X."/>
            <person name="Huan P."/>
            <person name="Dong B."/>
            <person name="Zhang L."/>
            <person name="Hu X."/>
            <person name="Sun X."/>
            <person name="Wang J."/>
            <person name="Zhao C."/>
            <person name="Wang Y."/>
            <person name="Wang D."/>
            <person name="Huang X."/>
            <person name="Wang R."/>
            <person name="Lv J."/>
            <person name="Li Y."/>
            <person name="Zhang Z."/>
            <person name="Liu B."/>
            <person name="Lu W."/>
            <person name="Hui Y."/>
            <person name="Liang J."/>
            <person name="Zhou Z."/>
            <person name="Hou R."/>
            <person name="Li X."/>
            <person name="Liu Y."/>
            <person name="Li H."/>
            <person name="Ning X."/>
            <person name="Lin Y."/>
            <person name="Zhao L."/>
            <person name="Xing Q."/>
            <person name="Dou J."/>
            <person name="Li Y."/>
            <person name="Mao J."/>
            <person name="Guo H."/>
            <person name="Dou H."/>
            <person name="Li T."/>
            <person name="Mu C."/>
            <person name="Jiang W."/>
            <person name="Fu Q."/>
            <person name="Fu X."/>
            <person name="Miao Y."/>
            <person name="Liu J."/>
            <person name="Yu Q."/>
            <person name="Li R."/>
            <person name="Liao H."/>
            <person name="Li X."/>
            <person name="Kong Y."/>
            <person name="Jiang Z."/>
            <person name="Chourrout D."/>
            <person name="Li R."/>
            <person name="Bao Z."/>
        </authorList>
    </citation>
    <scope>NUCLEOTIDE SEQUENCE [LARGE SCALE GENOMIC DNA]</scope>
    <source>
        <strain evidence="3 4">PY_sf001</strain>
    </source>
</reference>
<evidence type="ECO:0000313" key="3">
    <source>
        <dbReference type="EMBL" id="OWF48352.1"/>
    </source>
</evidence>
<gene>
    <name evidence="3" type="ORF">KP79_PYT18702</name>
</gene>
<evidence type="ECO:0000256" key="2">
    <source>
        <dbReference type="SAM" id="MobiDB-lite"/>
    </source>
</evidence>
<feature type="compositionally biased region" description="Acidic residues" evidence="2">
    <location>
        <begin position="118"/>
        <end position="127"/>
    </location>
</feature>
<organism evidence="3 4">
    <name type="scientific">Mizuhopecten yessoensis</name>
    <name type="common">Japanese scallop</name>
    <name type="synonym">Patinopecten yessoensis</name>
    <dbReference type="NCBI Taxonomy" id="6573"/>
    <lineage>
        <taxon>Eukaryota</taxon>
        <taxon>Metazoa</taxon>
        <taxon>Spiralia</taxon>
        <taxon>Lophotrochozoa</taxon>
        <taxon>Mollusca</taxon>
        <taxon>Bivalvia</taxon>
        <taxon>Autobranchia</taxon>
        <taxon>Pteriomorphia</taxon>
        <taxon>Pectinida</taxon>
        <taxon>Pectinoidea</taxon>
        <taxon>Pectinidae</taxon>
        <taxon>Mizuhopecten</taxon>
    </lineage>
</organism>
<comment type="caution">
    <text evidence="3">The sequence shown here is derived from an EMBL/GenBank/DDBJ whole genome shotgun (WGS) entry which is preliminary data.</text>
</comment>
<dbReference type="GO" id="GO:0006310">
    <property type="term" value="P:DNA recombination"/>
    <property type="evidence" value="ECO:0007669"/>
    <property type="project" value="UniProtKB-KW"/>
</dbReference>